<dbReference type="SUPFAM" id="SSF55961">
    <property type="entry name" value="Bet v1-like"/>
    <property type="match status" value="1"/>
</dbReference>
<dbReference type="Proteomes" id="UP001265746">
    <property type="component" value="Unassembled WGS sequence"/>
</dbReference>
<feature type="domain" description="Coenzyme Q-binding protein COQ10 START" evidence="4">
    <location>
        <begin position="48"/>
        <end position="201"/>
    </location>
</feature>
<accession>A0AAD9W1W1</accession>
<evidence type="ECO:0000313" key="5">
    <source>
        <dbReference type="EMBL" id="KAK2602359.1"/>
    </source>
</evidence>
<reference evidence="5" key="1">
    <citation type="submission" date="2023-06" db="EMBL/GenBank/DDBJ databases">
        <authorList>
            <person name="Noh H."/>
        </authorList>
    </citation>
    <scope>NUCLEOTIDE SEQUENCE</scope>
    <source>
        <strain evidence="5">DUCC20226</strain>
    </source>
</reference>
<organism evidence="5 6">
    <name type="scientific">Phomopsis amygdali</name>
    <name type="common">Fusicoccum amygdali</name>
    <dbReference type="NCBI Taxonomy" id="1214568"/>
    <lineage>
        <taxon>Eukaryota</taxon>
        <taxon>Fungi</taxon>
        <taxon>Dikarya</taxon>
        <taxon>Ascomycota</taxon>
        <taxon>Pezizomycotina</taxon>
        <taxon>Sordariomycetes</taxon>
        <taxon>Sordariomycetidae</taxon>
        <taxon>Diaporthales</taxon>
        <taxon>Diaporthaceae</taxon>
        <taxon>Diaporthe</taxon>
    </lineage>
</organism>
<name>A0AAD9W1W1_PHOAM</name>
<dbReference type="Pfam" id="PF03364">
    <property type="entry name" value="Polyketide_cyc"/>
    <property type="match status" value="1"/>
</dbReference>
<proteinExistence type="inferred from homology"/>
<dbReference type="CDD" id="cd07813">
    <property type="entry name" value="COQ10p_like"/>
    <property type="match status" value="1"/>
</dbReference>
<dbReference type="InterPro" id="IPR044996">
    <property type="entry name" value="COQ10-like"/>
</dbReference>
<evidence type="ECO:0000259" key="4">
    <source>
        <dbReference type="Pfam" id="PF03364"/>
    </source>
</evidence>
<protein>
    <recommendedName>
        <fullName evidence="4">Coenzyme Q-binding protein COQ10 START domain-containing protein</fullName>
    </recommendedName>
</protein>
<gene>
    <name evidence="5" type="ORF">N8I77_008899</name>
</gene>
<dbReference type="PANTHER" id="PTHR12901:SF10">
    <property type="entry name" value="COENZYME Q-BINDING PROTEIN COQ10, MITOCHONDRIAL"/>
    <property type="match status" value="1"/>
</dbReference>
<dbReference type="InterPro" id="IPR023393">
    <property type="entry name" value="START-like_dom_sf"/>
</dbReference>
<dbReference type="GO" id="GO:0048039">
    <property type="term" value="F:ubiquinone binding"/>
    <property type="evidence" value="ECO:0007669"/>
    <property type="project" value="InterPro"/>
</dbReference>
<evidence type="ECO:0000256" key="1">
    <source>
        <dbReference type="ARBA" id="ARBA00006885"/>
    </source>
</evidence>
<keyword evidence="6" id="KW-1185">Reference proteome</keyword>
<dbReference type="PANTHER" id="PTHR12901">
    <property type="entry name" value="SPERM PROTEIN HOMOLOG"/>
    <property type="match status" value="1"/>
</dbReference>
<comment type="caution">
    <text evidence="5">The sequence shown here is derived from an EMBL/GenBank/DDBJ whole genome shotgun (WGS) entry which is preliminary data.</text>
</comment>
<comment type="subunit">
    <text evidence="2">Interacts with coenzyme Q.</text>
</comment>
<comment type="function">
    <text evidence="3">Required for the function of coenzyme Q in the respiratory chain. May serve as a chaperone or may be involved in the transport of Q6 from its site of synthesis to the catalytic sites of the respiratory complexes.</text>
</comment>
<dbReference type="GO" id="GO:0045333">
    <property type="term" value="P:cellular respiration"/>
    <property type="evidence" value="ECO:0007669"/>
    <property type="project" value="InterPro"/>
</dbReference>
<dbReference type="Gene3D" id="3.30.530.20">
    <property type="match status" value="1"/>
</dbReference>
<evidence type="ECO:0000256" key="3">
    <source>
        <dbReference type="ARBA" id="ARBA00024947"/>
    </source>
</evidence>
<dbReference type="GO" id="GO:0005739">
    <property type="term" value="C:mitochondrion"/>
    <property type="evidence" value="ECO:0007669"/>
    <property type="project" value="TreeGrafter"/>
</dbReference>
<sequence>MAAKGPGPLRLASRAFTHRPPVLTSRRTFLDSVFQANKPLTINVSRTLPYSRAKLYDLIVDVDAYSSFLPYCQHSRVTAWSSPDAGAGGRAWPTEGELTVGFGPITQSYTSRIVCVPGRSIEALSGKQEASVAQKDGAAGRSNPFESLVTKWTVQDAIVKRIGTWSTVDLDLSMRLTDPLVQMMLSRAVDETATKMIDAFEERARALFGDLEG</sequence>
<dbReference type="AlphaFoldDB" id="A0AAD9W1W1"/>
<evidence type="ECO:0000313" key="6">
    <source>
        <dbReference type="Proteomes" id="UP001265746"/>
    </source>
</evidence>
<dbReference type="EMBL" id="JAUJFL010000005">
    <property type="protein sequence ID" value="KAK2602359.1"/>
    <property type="molecule type" value="Genomic_DNA"/>
</dbReference>
<comment type="similarity">
    <text evidence="1">Belongs to the COQ10 family.</text>
</comment>
<dbReference type="InterPro" id="IPR005031">
    <property type="entry name" value="COQ10_START"/>
</dbReference>
<evidence type="ECO:0000256" key="2">
    <source>
        <dbReference type="ARBA" id="ARBA00011814"/>
    </source>
</evidence>